<dbReference type="GO" id="GO:0004222">
    <property type="term" value="F:metalloendopeptidase activity"/>
    <property type="evidence" value="ECO:0007669"/>
    <property type="project" value="InterPro"/>
</dbReference>
<dbReference type="Gene3D" id="3.40.390.30">
    <property type="entry name" value="Metalloproteases ('zincins'), catalytic domain"/>
    <property type="match status" value="1"/>
</dbReference>
<keyword evidence="7" id="KW-0862">Zinc</keyword>
<evidence type="ECO:0000256" key="5">
    <source>
        <dbReference type="ARBA" id="ARBA00022759"/>
    </source>
</evidence>
<keyword evidence="6" id="KW-0378">Hydrolase</keyword>
<evidence type="ECO:0000313" key="10">
    <source>
        <dbReference type="Proteomes" id="UP001057455"/>
    </source>
</evidence>
<organism evidence="9 10">
    <name type="scientific">Babesia ovis</name>
    <dbReference type="NCBI Taxonomy" id="5869"/>
    <lineage>
        <taxon>Eukaryota</taxon>
        <taxon>Sar</taxon>
        <taxon>Alveolata</taxon>
        <taxon>Apicomplexa</taxon>
        <taxon>Aconoidasida</taxon>
        <taxon>Piroplasmida</taxon>
        <taxon>Babesiidae</taxon>
        <taxon>Babesia</taxon>
    </lineage>
</organism>
<dbReference type="PANTHER" id="PTHR33748:SF5">
    <property type="entry name" value="GROUND-LIKE DOMAIN-CONTAINING PROTEIN"/>
    <property type="match status" value="1"/>
</dbReference>
<sequence>MSRPASPRPLRRYIHIFSIGCLLNTVSSRKVAPSLMLELGELPDMNEILPEEEPPNLWDYSEPLVSKATTLENYPDPFVNPGECNRQDVTESYVCDPDRILTKVEADRIDELLSLQRHDSSHHCEGLGNVPFRLGVAIINWLPAEDMSTLSNELLQRWRLSHDKCSDGVLILYVIRHNAVVMSWGKGVEPILNAKTVSSISNICRTMLEQEKVAVAIERCTSFVTKRLTGVILPSQETPQMLVTLVIASVVAIFYGMIIVSIANEQQRHFVDESLIHNVCNLYRSELGFPDFSVDVLFVDPEEMTKYNLLHFGKRKPTDIISLADNSTYVRDQYHLNRSPQQVPEFRHLGEIIVCPNYLADEMRRDLEDCKGRADSHASLLNQQSNSGPFGVAVRMKKLTDLNLRFCYILAHGFLHLLGYDHVDDTDFERMLLEEDRLLDIFERFHASNSQTKLR</sequence>
<dbReference type="GO" id="GO:0004519">
    <property type="term" value="F:endonuclease activity"/>
    <property type="evidence" value="ECO:0007669"/>
    <property type="project" value="UniProtKB-KW"/>
</dbReference>
<dbReference type="Pfam" id="PF17175">
    <property type="entry name" value="MOLO1"/>
    <property type="match status" value="1"/>
</dbReference>
<keyword evidence="3" id="KW-0540">Nuclease</keyword>
<keyword evidence="5" id="KW-0255">Endonuclease</keyword>
<dbReference type="Proteomes" id="UP001057455">
    <property type="component" value="Unassembled WGS sequence"/>
</dbReference>
<dbReference type="EMBL" id="BLIY01000007">
    <property type="protein sequence ID" value="GFE53635.1"/>
    <property type="molecule type" value="Genomic_DNA"/>
</dbReference>
<dbReference type="InterPro" id="IPR033438">
    <property type="entry name" value="MOLO1"/>
</dbReference>
<evidence type="ECO:0000313" key="9">
    <source>
        <dbReference type="EMBL" id="GFE53635.1"/>
    </source>
</evidence>
<dbReference type="HAMAP" id="MF_00009">
    <property type="entry name" value="Endoribonucl_YbeY"/>
    <property type="match status" value="1"/>
</dbReference>
<evidence type="ECO:0000256" key="1">
    <source>
        <dbReference type="ARBA" id="ARBA00001947"/>
    </source>
</evidence>
<dbReference type="InterPro" id="IPR023091">
    <property type="entry name" value="MetalPrtase_cat_dom_sf_prd"/>
</dbReference>
<dbReference type="PROSITE" id="PS01306">
    <property type="entry name" value="UPF0054"/>
    <property type="match status" value="1"/>
</dbReference>
<evidence type="ECO:0000256" key="8">
    <source>
        <dbReference type="SAM" id="Phobius"/>
    </source>
</evidence>
<dbReference type="GO" id="GO:0005892">
    <property type="term" value="C:acetylcholine-gated channel complex"/>
    <property type="evidence" value="ECO:0007669"/>
    <property type="project" value="InterPro"/>
</dbReference>
<comment type="cofactor">
    <cofactor evidence="1">
        <name>Zn(2+)</name>
        <dbReference type="ChEBI" id="CHEBI:29105"/>
    </cofactor>
</comment>
<dbReference type="GO" id="GO:0006364">
    <property type="term" value="P:rRNA processing"/>
    <property type="evidence" value="ECO:0007669"/>
    <property type="project" value="InterPro"/>
</dbReference>
<proteinExistence type="inferred from homology"/>
<keyword evidence="10" id="KW-1185">Reference proteome</keyword>
<name>A0A9W5T931_BABOV</name>
<dbReference type="GO" id="GO:0046872">
    <property type="term" value="F:metal ion binding"/>
    <property type="evidence" value="ECO:0007669"/>
    <property type="project" value="UniProtKB-KW"/>
</dbReference>
<feature type="transmembrane region" description="Helical" evidence="8">
    <location>
        <begin position="241"/>
        <end position="263"/>
    </location>
</feature>
<comment type="similarity">
    <text evidence="2">Belongs to the endoribonuclease YbeY family.</text>
</comment>
<dbReference type="OrthoDB" id="8062037at2759"/>
<evidence type="ECO:0000256" key="7">
    <source>
        <dbReference type="ARBA" id="ARBA00022833"/>
    </source>
</evidence>
<keyword evidence="4" id="KW-0479">Metal-binding</keyword>
<evidence type="ECO:0000256" key="3">
    <source>
        <dbReference type="ARBA" id="ARBA00022722"/>
    </source>
</evidence>
<keyword evidence="8" id="KW-0812">Transmembrane</keyword>
<dbReference type="PANTHER" id="PTHR33748">
    <property type="entry name" value="PROTEIN CBG04600"/>
    <property type="match status" value="1"/>
</dbReference>
<dbReference type="InterPro" id="IPR020549">
    <property type="entry name" value="YbeY_CS"/>
</dbReference>
<comment type="caution">
    <text evidence="9">The sequence shown here is derived from an EMBL/GenBank/DDBJ whole genome shotgun (WGS) entry which is preliminary data.</text>
</comment>
<dbReference type="AlphaFoldDB" id="A0A9W5T931"/>
<gene>
    <name evidence="9" type="ORF">BaOVIS_010390</name>
</gene>
<dbReference type="Pfam" id="PF02130">
    <property type="entry name" value="YbeY"/>
    <property type="match status" value="2"/>
</dbReference>
<evidence type="ECO:0000256" key="4">
    <source>
        <dbReference type="ARBA" id="ARBA00022723"/>
    </source>
</evidence>
<evidence type="ECO:0000256" key="6">
    <source>
        <dbReference type="ARBA" id="ARBA00022801"/>
    </source>
</evidence>
<dbReference type="InterPro" id="IPR002036">
    <property type="entry name" value="YbeY"/>
</dbReference>
<dbReference type="Gene3D" id="3.10.310.50">
    <property type="match status" value="1"/>
</dbReference>
<keyword evidence="8" id="KW-1133">Transmembrane helix</keyword>
<accession>A0A9W5T931</accession>
<keyword evidence="8" id="KW-0472">Membrane</keyword>
<dbReference type="SUPFAM" id="SSF55486">
    <property type="entry name" value="Metalloproteases ('zincins'), catalytic domain"/>
    <property type="match status" value="1"/>
</dbReference>
<protein>
    <submittedName>
        <fullName evidence="9">rRNA maturation factor</fullName>
    </submittedName>
</protein>
<evidence type="ECO:0000256" key="2">
    <source>
        <dbReference type="ARBA" id="ARBA00010875"/>
    </source>
</evidence>
<reference evidence="9" key="1">
    <citation type="submission" date="2019-12" db="EMBL/GenBank/DDBJ databases">
        <title>Genome sequence of Babesia ovis.</title>
        <authorList>
            <person name="Yamagishi J."/>
            <person name="Sevinc F."/>
            <person name="Xuan X."/>
        </authorList>
    </citation>
    <scope>NUCLEOTIDE SEQUENCE</scope>
    <source>
        <strain evidence="9">Selcuk</strain>
    </source>
</reference>